<dbReference type="InterPro" id="IPR050600">
    <property type="entry name" value="SETD3_SETD6_MTase"/>
</dbReference>
<evidence type="ECO:0000256" key="3">
    <source>
        <dbReference type="ARBA" id="ARBA00022691"/>
    </source>
</evidence>
<dbReference type="eggNOG" id="ENOG502QRSB">
    <property type="taxonomic scope" value="Eukaryota"/>
</dbReference>
<keyword evidence="2" id="KW-0808">Transferase</keyword>
<dbReference type="PANTHER" id="PTHR13271:SF103">
    <property type="entry name" value="N-METHYLTRANSFERASE DOMAIN AND SET DOMAIN CONTAINING PROTEIN-RELATED"/>
    <property type="match status" value="1"/>
</dbReference>
<evidence type="ECO:0000256" key="2">
    <source>
        <dbReference type="ARBA" id="ARBA00022679"/>
    </source>
</evidence>
<sequence length="544" mass="61762">DGIDDEFRLFLKLSETDPFFEKKQKLLVAMGFDPNISPCVKISSTPDQLNDFLDALVRRARLVNFNEIELYFGGDVVNLKDCNSPRNEMEALHSILEAIDKSPSAENYATKNIQQCLREEIVLRLDNVGEKIEEETVIIGDFGCDKEKGLLEWGVENGVKTKLDIACVEGAGRGAIAKEDLQVGDIAMEIPVSIIISEELLYESEMFPILEKVDGISEETMLLLWSMKEKYNKDSKFKLYFDTLPDDFQTGLSFGISAVMALDGSLLLEEIMQAKEHLRTQYDELFPALSNYNPNIFPPELYTWEKFLWACELWYSNSMKVIFTDGKLRTCLIPIAGFLNHSICPHIMNYGRIDAKTNSLKFPLSRKCGLGEQCFLSYGNLSSSHLLTFYGFLPKGENPFDVIPLDFDIAQDEESEFGASVCEWSSHMVRGTWLSKNHEIFYYGLPPPLLDHLRKARNPAWRSNDLTREILENEIDVLGDLSSTFEGMMEALGDEELEERENESWDVKLAMEFKILQRRIVSSILTSCSAGSDLLQSELLKLAP</sequence>
<dbReference type="Gene3D" id="3.90.1410.10">
    <property type="entry name" value="set domain protein methyltransferase, domain 1"/>
    <property type="match status" value="1"/>
</dbReference>
<evidence type="ECO:0000313" key="4">
    <source>
        <dbReference type="EMBL" id="EYU20911.1"/>
    </source>
</evidence>
<evidence type="ECO:0000256" key="1">
    <source>
        <dbReference type="ARBA" id="ARBA00022603"/>
    </source>
</evidence>
<reference evidence="4 5" key="1">
    <citation type="journal article" date="2013" name="Proc. Natl. Acad. Sci. U.S.A.">
        <title>Fine-scale variation in meiotic recombination in Mimulus inferred from population shotgun sequencing.</title>
        <authorList>
            <person name="Hellsten U."/>
            <person name="Wright K.M."/>
            <person name="Jenkins J."/>
            <person name="Shu S."/>
            <person name="Yuan Y."/>
            <person name="Wessler S.R."/>
            <person name="Schmutz J."/>
            <person name="Willis J.H."/>
            <person name="Rokhsar D.S."/>
        </authorList>
    </citation>
    <scope>NUCLEOTIDE SEQUENCE [LARGE SCALE GENOMIC DNA]</scope>
    <source>
        <strain evidence="5">cv. DUN x IM62</strain>
    </source>
</reference>
<dbReference type="SUPFAM" id="SSF82199">
    <property type="entry name" value="SET domain"/>
    <property type="match status" value="1"/>
</dbReference>
<evidence type="ECO:0008006" key="6">
    <source>
        <dbReference type="Google" id="ProtNLM"/>
    </source>
</evidence>
<dbReference type="PANTHER" id="PTHR13271">
    <property type="entry name" value="UNCHARACTERIZED PUTATIVE METHYLTRANSFERASE"/>
    <property type="match status" value="1"/>
</dbReference>
<dbReference type="FunFam" id="3.90.1410.10:FF:000011">
    <property type="entry name" value="Transcription factor, E2F and DP-related"/>
    <property type="match status" value="1"/>
</dbReference>
<keyword evidence="1" id="KW-0489">Methyltransferase</keyword>
<accession>A0A022PYL6</accession>
<keyword evidence="3" id="KW-0949">S-adenosyl-L-methionine</keyword>
<organism evidence="4 5">
    <name type="scientific">Erythranthe guttata</name>
    <name type="common">Yellow monkey flower</name>
    <name type="synonym">Mimulus guttatus</name>
    <dbReference type="NCBI Taxonomy" id="4155"/>
    <lineage>
        <taxon>Eukaryota</taxon>
        <taxon>Viridiplantae</taxon>
        <taxon>Streptophyta</taxon>
        <taxon>Embryophyta</taxon>
        <taxon>Tracheophyta</taxon>
        <taxon>Spermatophyta</taxon>
        <taxon>Magnoliopsida</taxon>
        <taxon>eudicotyledons</taxon>
        <taxon>Gunneridae</taxon>
        <taxon>Pentapetalae</taxon>
        <taxon>asterids</taxon>
        <taxon>lamiids</taxon>
        <taxon>Lamiales</taxon>
        <taxon>Phrymaceae</taxon>
        <taxon>Erythranthe</taxon>
    </lineage>
</organism>
<dbReference type="GO" id="GO:0032259">
    <property type="term" value="P:methylation"/>
    <property type="evidence" value="ECO:0007669"/>
    <property type="project" value="UniProtKB-KW"/>
</dbReference>
<feature type="non-terminal residue" evidence="4">
    <location>
        <position position="1"/>
    </location>
</feature>
<dbReference type="InterPro" id="IPR046341">
    <property type="entry name" value="SET_dom_sf"/>
</dbReference>
<keyword evidence="5" id="KW-1185">Reference proteome</keyword>
<proteinExistence type="predicted"/>
<gene>
    <name evidence="4" type="ORF">MIMGU_mgv1a021773mg</name>
</gene>
<dbReference type="Proteomes" id="UP000030748">
    <property type="component" value="Unassembled WGS sequence"/>
</dbReference>
<dbReference type="AlphaFoldDB" id="A0A022PYL6"/>
<dbReference type="STRING" id="4155.A0A022PYL6"/>
<protein>
    <recommendedName>
        <fullName evidence="6">SET domain-containing protein</fullName>
    </recommendedName>
</protein>
<evidence type="ECO:0000313" key="5">
    <source>
        <dbReference type="Proteomes" id="UP000030748"/>
    </source>
</evidence>
<dbReference type="CDD" id="cd10527">
    <property type="entry name" value="SET_LSMT"/>
    <property type="match status" value="1"/>
</dbReference>
<dbReference type="EMBL" id="KI632259">
    <property type="protein sequence ID" value="EYU20911.1"/>
    <property type="molecule type" value="Genomic_DNA"/>
</dbReference>
<dbReference type="Gene3D" id="3.90.1420.10">
    <property type="entry name" value="Rubisco LSMT, substrate-binding domain"/>
    <property type="match status" value="1"/>
</dbReference>
<dbReference type="GO" id="GO:0016279">
    <property type="term" value="F:protein-lysine N-methyltransferase activity"/>
    <property type="evidence" value="ECO:0000318"/>
    <property type="project" value="GO_Central"/>
</dbReference>
<name>A0A022PYL6_ERYGU</name>
<dbReference type="InterPro" id="IPR036464">
    <property type="entry name" value="Rubisco_LSMT_subst-bd_sf"/>
</dbReference>